<keyword evidence="1" id="KW-0812">Transmembrane</keyword>
<sequence length="162" mass="16880">MSVDPSRHLIGRWYTAAAVTSLTVPLTFVHAMRVTNWYVDHPEQIPGYDPADTSPGGDAMGYVLDLPLYLAASVICLLPTVLWLVAIHRARRGDGGPTATAAVSVLAGTCLLALPTALGLPHVWAGAGSVVVALGVALAAALLPWARRRLGGARSAPAQNRA</sequence>
<gene>
    <name evidence="2" type="ORF">SAMN05414137_12365</name>
</gene>
<accession>A0A1H7XAM4</accession>
<protein>
    <submittedName>
        <fullName evidence="2">Uncharacterized protein</fullName>
    </submittedName>
</protein>
<dbReference type="Proteomes" id="UP000183015">
    <property type="component" value="Unassembled WGS sequence"/>
</dbReference>
<evidence type="ECO:0000313" key="2">
    <source>
        <dbReference type="EMBL" id="SEM30705.1"/>
    </source>
</evidence>
<keyword evidence="3" id="KW-1185">Reference proteome</keyword>
<evidence type="ECO:0000256" key="1">
    <source>
        <dbReference type="SAM" id="Phobius"/>
    </source>
</evidence>
<name>A0A1H7XAM4_STRJI</name>
<feature type="transmembrane region" description="Helical" evidence="1">
    <location>
        <begin position="99"/>
        <end position="118"/>
    </location>
</feature>
<feature type="transmembrane region" description="Helical" evidence="1">
    <location>
        <begin position="124"/>
        <end position="145"/>
    </location>
</feature>
<keyword evidence="1" id="KW-0472">Membrane</keyword>
<dbReference type="RefSeq" id="WP_042458174.1">
    <property type="nucleotide sequence ID" value="NZ_BBPN01000051.1"/>
</dbReference>
<feature type="transmembrane region" description="Helical" evidence="1">
    <location>
        <begin position="68"/>
        <end position="87"/>
    </location>
</feature>
<evidence type="ECO:0000313" key="3">
    <source>
        <dbReference type="Proteomes" id="UP000183015"/>
    </source>
</evidence>
<organism evidence="2 3">
    <name type="scientific">Streptacidiphilus jiangxiensis</name>
    <dbReference type="NCBI Taxonomy" id="235985"/>
    <lineage>
        <taxon>Bacteria</taxon>
        <taxon>Bacillati</taxon>
        <taxon>Actinomycetota</taxon>
        <taxon>Actinomycetes</taxon>
        <taxon>Kitasatosporales</taxon>
        <taxon>Streptomycetaceae</taxon>
        <taxon>Streptacidiphilus</taxon>
    </lineage>
</organism>
<reference evidence="3" key="1">
    <citation type="submission" date="2016-10" db="EMBL/GenBank/DDBJ databases">
        <authorList>
            <person name="Varghese N."/>
        </authorList>
    </citation>
    <scope>NUCLEOTIDE SEQUENCE [LARGE SCALE GENOMIC DNA]</scope>
    <source>
        <strain evidence="3">DSM 45096 / BCRC 16803 / CGMCC 4.1857 / CIP 109030 / JCM 12277 / KCTC 19219 / NBRC 100920 / 33214</strain>
    </source>
</reference>
<dbReference type="AlphaFoldDB" id="A0A1H7XAM4"/>
<proteinExistence type="predicted"/>
<keyword evidence="1" id="KW-1133">Transmembrane helix</keyword>
<feature type="transmembrane region" description="Helical" evidence="1">
    <location>
        <begin position="12"/>
        <end position="32"/>
    </location>
</feature>
<dbReference type="EMBL" id="FOAZ01000023">
    <property type="protein sequence ID" value="SEM30705.1"/>
    <property type="molecule type" value="Genomic_DNA"/>
</dbReference>